<evidence type="ECO:0000256" key="5">
    <source>
        <dbReference type="ARBA" id="ARBA00022737"/>
    </source>
</evidence>
<feature type="non-terminal residue" evidence="11">
    <location>
        <position position="1"/>
    </location>
</feature>
<dbReference type="PROSITE" id="PS50920">
    <property type="entry name" value="SOLCAR"/>
    <property type="match status" value="3"/>
</dbReference>
<dbReference type="GO" id="GO:0031966">
    <property type="term" value="C:mitochondrial membrane"/>
    <property type="evidence" value="ECO:0007669"/>
    <property type="project" value="UniProtKB-SubCell"/>
</dbReference>
<dbReference type="PANTHER" id="PTHR45624:SF31">
    <property type="entry name" value="MITOCHONDRIAL ORNITHINE TRANSPORTER 1"/>
    <property type="match status" value="1"/>
</dbReference>
<dbReference type="Gene3D" id="1.50.40.10">
    <property type="entry name" value="Mitochondrial carrier domain"/>
    <property type="match status" value="1"/>
</dbReference>
<dbReference type="AlphaFoldDB" id="A0A4P9Z557"/>
<evidence type="ECO:0000256" key="3">
    <source>
        <dbReference type="ARBA" id="ARBA00022448"/>
    </source>
</evidence>
<protein>
    <submittedName>
        <fullName evidence="11">Mitochondrial carrier domain-containing protein</fullName>
    </submittedName>
</protein>
<keyword evidence="3 10" id="KW-0813">Transport</keyword>
<dbReference type="InterPro" id="IPR023395">
    <property type="entry name" value="MCP_dom_sf"/>
</dbReference>
<dbReference type="GO" id="GO:1990575">
    <property type="term" value="P:mitochondrial L-ornithine transmembrane transport"/>
    <property type="evidence" value="ECO:0007669"/>
    <property type="project" value="TreeGrafter"/>
</dbReference>
<dbReference type="InterPro" id="IPR018108">
    <property type="entry name" value="MCP_transmembrane"/>
</dbReference>
<evidence type="ECO:0000256" key="4">
    <source>
        <dbReference type="ARBA" id="ARBA00022692"/>
    </source>
</evidence>
<evidence type="ECO:0000256" key="7">
    <source>
        <dbReference type="ARBA" id="ARBA00023128"/>
    </source>
</evidence>
<dbReference type="OrthoDB" id="2139348at2759"/>
<evidence type="ECO:0000256" key="10">
    <source>
        <dbReference type="RuleBase" id="RU000488"/>
    </source>
</evidence>
<evidence type="ECO:0000313" key="12">
    <source>
        <dbReference type="Proteomes" id="UP000278143"/>
    </source>
</evidence>
<comment type="similarity">
    <text evidence="2 10">Belongs to the mitochondrial carrier (TC 2.A.29) family.</text>
</comment>
<sequence length="301" mass="32847">GFVGKMVEFPFDTVKVRLQTQSLVQPVYTGTWDCIRQMLRREGPLSFYQGLSAPLFGAVVENAALFLGYDLAQRAIRQWTTTTTCDADDQPLSMRERCLAGALAGVGAAFVLTPVELVKCQLQVASTPRQAGHGPWTVIARTLREHGPFGLYRGSLGTLLREVGGGAAWFGMYEWACDRHLAALRERWAADGVVAGPTRDDLTVPQLMTSGALAGMAYNTALFPADVVKSRMQTDAGRTGFRQVAVDLYRAQGIRGFYRGLGITLMRSIPGSSTIFLVYVSGRCLPDDCLFAYLMIACLLT</sequence>
<keyword evidence="5" id="KW-0677">Repeat</keyword>
<dbReference type="SUPFAM" id="SSF103506">
    <property type="entry name" value="Mitochondrial carrier"/>
    <property type="match status" value="1"/>
</dbReference>
<keyword evidence="7" id="KW-0496">Mitochondrion</keyword>
<dbReference type="GO" id="GO:0000064">
    <property type="term" value="F:L-ornithine transmembrane transporter activity"/>
    <property type="evidence" value="ECO:0007669"/>
    <property type="project" value="TreeGrafter"/>
</dbReference>
<keyword evidence="12" id="KW-1185">Reference proteome</keyword>
<reference evidence="12" key="1">
    <citation type="journal article" date="2018" name="Nat. Microbiol.">
        <title>Leveraging single-cell genomics to expand the fungal tree of life.</title>
        <authorList>
            <person name="Ahrendt S.R."/>
            <person name="Quandt C.A."/>
            <person name="Ciobanu D."/>
            <person name="Clum A."/>
            <person name="Salamov A."/>
            <person name="Andreopoulos B."/>
            <person name="Cheng J.F."/>
            <person name="Woyke T."/>
            <person name="Pelin A."/>
            <person name="Henrissat B."/>
            <person name="Reynolds N.K."/>
            <person name="Benny G.L."/>
            <person name="Smith M.E."/>
            <person name="James T.Y."/>
            <person name="Grigoriev I.V."/>
        </authorList>
    </citation>
    <scope>NUCLEOTIDE SEQUENCE [LARGE SCALE GENOMIC DNA]</scope>
    <source>
        <strain evidence="12">Benny S71-1</strain>
    </source>
</reference>
<evidence type="ECO:0000256" key="8">
    <source>
        <dbReference type="ARBA" id="ARBA00023136"/>
    </source>
</evidence>
<proteinExistence type="inferred from homology"/>
<dbReference type="EMBL" id="KZ989249">
    <property type="protein sequence ID" value="RKP27212.1"/>
    <property type="molecule type" value="Genomic_DNA"/>
</dbReference>
<evidence type="ECO:0000256" key="6">
    <source>
        <dbReference type="ARBA" id="ARBA00022989"/>
    </source>
</evidence>
<dbReference type="InterPro" id="IPR050567">
    <property type="entry name" value="Mitochondrial_Carrier"/>
</dbReference>
<dbReference type="PANTHER" id="PTHR45624">
    <property type="entry name" value="MITOCHONDRIAL BASIC AMINO ACIDS TRANSPORTER-RELATED"/>
    <property type="match status" value="1"/>
</dbReference>
<name>A0A4P9Z557_9FUNG</name>
<evidence type="ECO:0000256" key="2">
    <source>
        <dbReference type="ARBA" id="ARBA00006375"/>
    </source>
</evidence>
<organism evidence="11 12">
    <name type="scientific">Syncephalis pseudoplumigaleata</name>
    <dbReference type="NCBI Taxonomy" id="1712513"/>
    <lineage>
        <taxon>Eukaryota</taxon>
        <taxon>Fungi</taxon>
        <taxon>Fungi incertae sedis</taxon>
        <taxon>Zoopagomycota</taxon>
        <taxon>Zoopagomycotina</taxon>
        <taxon>Zoopagomycetes</taxon>
        <taxon>Zoopagales</taxon>
        <taxon>Piptocephalidaceae</taxon>
        <taxon>Syncephalis</taxon>
    </lineage>
</organism>
<gene>
    <name evidence="11" type="ORF">SYNPS1DRAFT_13031</name>
</gene>
<dbReference type="Pfam" id="PF00153">
    <property type="entry name" value="Mito_carr"/>
    <property type="match status" value="3"/>
</dbReference>
<comment type="subcellular location">
    <subcellularLocation>
        <location evidence="1">Mitochondrion membrane</location>
        <topology evidence="1">Multi-pass membrane protein</topology>
    </subcellularLocation>
</comment>
<accession>A0A4P9Z557</accession>
<keyword evidence="4 9" id="KW-0812">Transmembrane</keyword>
<feature type="repeat" description="Solcar" evidence="9">
    <location>
        <begin position="1"/>
        <end position="75"/>
    </location>
</feature>
<evidence type="ECO:0000256" key="1">
    <source>
        <dbReference type="ARBA" id="ARBA00004225"/>
    </source>
</evidence>
<evidence type="ECO:0000313" key="11">
    <source>
        <dbReference type="EMBL" id="RKP27212.1"/>
    </source>
</evidence>
<evidence type="ECO:0000256" key="9">
    <source>
        <dbReference type="PROSITE-ProRule" id="PRU00282"/>
    </source>
</evidence>
<feature type="repeat" description="Solcar" evidence="9">
    <location>
        <begin position="92"/>
        <end position="179"/>
    </location>
</feature>
<dbReference type="Proteomes" id="UP000278143">
    <property type="component" value="Unassembled WGS sequence"/>
</dbReference>
<feature type="repeat" description="Solcar" evidence="9">
    <location>
        <begin position="202"/>
        <end position="285"/>
    </location>
</feature>
<keyword evidence="8 9" id="KW-0472">Membrane</keyword>
<keyword evidence="6" id="KW-1133">Transmembrane helix</keyword>